<dbReference type="Pfam" id="PF00025">
    <property type="entry name" value="Arf"/>
    <property type="match status" value="1"/>
</dbReference>
<sequence>EGRQGEAEEEMGGVWSKLMEVLYAKKLEVVLVGLENAGKTSLLNVLSNGQPVETCPTIGLNVKIVNNGGVALKCWDIGGQAQYREEWSRYSRGCDVIIFVVDAADPARVEEAKIELHRLLEDRELATTPILVASNKIDVEPHMLETEIIRNLNLDYVVDNPWVVVPVSALRNLNVDRILQWLIGTLTRHAGASRALCGAEVVHGREAVVVETSDGSLKLGSAPGAGETVIAAGCFDDSQTERGFGRLVVETFRGEADLLLEGRAAGMLEGFLTAVRICQSFKNIMSLRNPALNEERRAFMAAQIASVRRKIASATDQDHEYYANVAMILAQLEGLREGLMLRRKMDPSIKALSFLDLWDLNSDGDVMDIEPSLALQKRATKAGGASGDDLLLLQSISSARERRSQLETRDAQEREESETWMKSTEDFSREQFSSIMSKGHCTGIVRLTPNNGDLLVGHNAWASFALLLRIVKRVDIAGHVMASSSYPGLISSSDDFYVLSSGLVVFETTILTLNQTALATISPTNGLPSWVRSLVSNRLATDGPSWVAWYRRENSGTYNCQWVVVDVARFTPHARSLRPHTLTVVETMPELIVHRDLSDELQSKRTFASTNLPRFTETRVAAGYNRTCSAKQKNECMCLSSADESPRACAVMRHARHVADLKTFRALLRRNKYRQDNGRPDWAIAGRCDLLRKAPVMYGAVDAKATSMTMLTGSSRNLQFWFISGVSTDDGALPAPDPNLWKPGVSHEGVDFTPHSWFLVT</sequence>
<evidence type="ECO:0000256" key="1">
    <source>
        <dbReference type="ARBA" id="ARBA00007835"/>
    </source>
</evidence>
<keyword evidence="7" id="KW-0342">GTP-binding</keyword>
<dbReference type="EC" id="3.1.1.-" evidence="9"/>
<evidence type="ECO:0000256" key="10">
    <source>
        <dbReference type="SAM" id="MobiDB-lite"/>
    </source>
</evidence>
<evidence type="ECO:0000256" key="3">
    <source>
        <dbReference type="ARBA" id="ARBA00022741"/>
    </source>
</evidence>
<dbReference type="PRINTS" id="PR00328">
    <property type="entry name" value="SAR1GTPBP"/>
</dbReference>
<keyword evidence="3" id="KW-0547">Nucleotide-binding</keyword>
<evidence type="ECO:0000256" key="2">
    <source>
        <dbReference type="ARBA" id="ARBA00022729"/>
    </source>
</evidence>
<dbReference type="EMBL" id="CAXAMM010002560">
    <property type="protein sequence ID" value="CAK8996663.1"/>
    <property type="molecule type" value="Genomic_DNA"/>
</dbReference>
<dbReference type="InterPro" id="IPR007000">
    <property type="entry name" value="PLipase_B-like"/>
</dbReference>
<evidence type="ECO:0000313" key="12">
    <source>
        <dbReference type="Proteomes" id="UP001642464"/>
    </source>
</evidence>
<reference evidence="11 12" key="1">
    <citation type="submission" date="2024-02" db="EMBL/GenBank/DDBJ databases">
        <authorList>
            <person name="Chen Y."/>
            <person name="Shah S."/>
            <person name="Dougan E. K."/>
            <person name="Thang M."/>
            <person name="Chan C."/>
        </authorList>
    </citation>
    <scope>NUCLEOTIDE SEQUENCE [LARGE SCALE GENOMIC DNA]</scope>
</reference>
<feature type="region of interest" description="Disordered" evidence="10">
    <location>
        <begin position="403"/>
        <end position="424"/>
    </location>
</feature>
<evidence type="ECO:0000256" key="5">
    <source>
        <dbReference type="ARBA" id="ARBA00022963"/>
    </source>
</evidence>
<keyword evidence="5 9" id="KW-0442">Lipid degradation</keyword>
<evidence type="ECO:0000256" key="4">
    <source>
        <dbReference type="ARBA" id="ARBA00022801"/>
    </source>
</evidence>
<name>A0ABP0I5F1_9DINO</name>
<keyword evidence="8" id="KW-0325">Glycoprotein</keyword>
<dbReference type="SMART" id="SM00175">
    <property type="entry name" value="RAB"/>
    <property type="match status" value="1"/>
</dbReference>
<evidence type="ECO:0000256" key="7">
    <source>
        <dbReference type="ARBA" id="ARBA00023134"/>
    </source>
</evidence>
<dbReference type="PROSITE" id="PS51417">
    <property type="entry name" value="ARF"/>
    <property type="match status" value="1"/>
</dbReference>
<dbReference type="SUPFAM" id="SSF52540">
    <property type="entry name" value="P-loop containing nucleoside triphosphate hydrolases"/>
    <property type="match status" value="1"/>
</dbReference>
<keyword evidence="4 9" id="KW-0378">Hydrolase</keyword>
<dbReference type="PROSITE" id="PS51419">
    <property type="entry name" value="RAB"/>
    <property type="match status" value="1"/>
</dbReference>
<dbReference type="PANTHER" id="PTHR12370:SF3">
    <property type="entry name" value="PHOSPHOLIPASE B-LIKE 2-RELATED"/>
    <property type="match status" value="1"/>
</dbReference>
<dbReference type="SMART" id="SM00177">
    <property type="entry name" value="ARF"/>
    <property type="match status" value="1"/>
</dbReference>
<comment type="function">
    <text evidence="9">Putative phospholipase.</text>
</comment>
<proteinExistence type="inferred from homology"/>
<protein>
    <recommendedName>
        <fullName evidence="9">Phospholipase B-like</fullName>
        <ecNumber evidence="9">3.1.1.-</ecNumber>
    </recommendedName>
</protein>
<evidence type="ECO:0000256" key="8">
    <source>
        <dbReference type="ARBA" id="ARBA00023180"/>
    </source>
</evidence>
<keyword evidence="12" id="KW-1185">Reference proteome</keyword>
<evidence type="ECO:0000313" key="11">
    <source>
        <dbReference type="EMBL" id="CAK8996663.1"/>
    </source>
</evidence>
<dbReference type="InterPro" id="IPR006689">
    <property type="entry name" value="Small_GTPase_ARF/SAR"/>
</dbReference>
<comment type="caution">
    <text evidence="11">The sequence shown here is derived from an EMBL/GenBank/DDBJ whole genome shotgun (WGS) entry which is preliminary data.</text>
</comment>
<dbReference type="SMART" id="SM00178">
    <property type="entry name" value="SAR"/>
    <property type="match status" value="1"/>
</dbReference>
<dbReference type="InterPro" id="IPR005225">
    <property type="entry name" value="Small_GTP-bd"/>
</dbReference>
<accession>A0ABP0I5F1</accession>
<evidence type="ECO:0000256" key="6">
    <source>
        <dbReference type="ARBA" id="ARBA00023098"/>
    </source>
</evidence>
<evidence type="ECO:0000256" key="9">
    <source>
        <dbReference type="RuleBase" id="RU364138"/>
    </source>
</evidence>
<organism evidence="11 12">
    <name type="scientific">Durusdinium trenchii</name>
    <dbReference type="NCBI Taxonomy" id="1381693"/>
    <lineage>
        <taxon>Eukaryota</taxon>
        <taxon>Sar</taxon>
        <taxon>Alveolata</taxon>
        <taxon>Dinophyceae</taxon>
        <taxon>Suessiales</taxon>
        <taxon>Symbiodiniaceae</taxon>
        <taxon>Durusdinium</taxon>
    </lineage>
</organism>
<keyword evidence="2" id="KW-0732">Signal</keyword>
<gene>
    <name evidence="11" type="ORF">SCF082_LOCUS4893</name>
</gene>
<dbReference type="Gene3D" id="3.40.50.300">
    <property type="entry name" value="P-loop containing nucleotide triphosphate hydrolases"/>
    <property type="match status" value="1"/>
</dbReference>
<keyword evidence="6 9" id="KW-0443">Lipid metabolism</keyword>
<dbReference type="Proteomes" id="UP001642464">
    <property type="component" value="Unassembled WGS sequence"/>
</dbReference>
<dbReference type="PANTHER" id="PTHR12370">
    <property type="entry name" value="PHOSPHOLIPASE B-RELATED"/>
    <property type="match status" value="1"/>
</dbReference>
<dbReference type="Gene3D" id="3.60.60.30">
    <property type="match status" value="1"/>
</dbReference>
<dbReference type="NCBIfam" id="TIGR00231">
    <property type="entry name" value="small_GTP"/>
    <property type="match status" value="1"/>
</dbReference>
<dbReference type="Pfam" id="PF04916">
    <property type="entry name" value="Phospholip_B"/>
    <property type="match status" value="1"/>
</dbReference>
<dbReference type="InterPro" id="IPR027417">
    <property type="entry name" value="P-loop_NTPase"/>
</dbReference>
<feature type="non-terminal residue" evidence="11">
    <location>
        <position position="1"/>
    </location>
</feature>
<comment type="similarity">
    <text evidence="1 9">Belongs to the phospholipase B-like family.</text>
</comment>